<dbReference type="InterPro" id="IPR013087">
    <property type="entry name" value="Znf_C2H2_type"/>
</dbReference>
<keyword evidence="3" id="KW-0479">Metal-binding</keyword>
<evidence type="ECO:0000313" key="15">
    <source>
        <dbReference type="EMBL" id="JAB05117.1"/>
    </source>
</evidence>
<evidence type="ECO:0000256" key="5">
    <source>
        <dbReference type="ARBA" id="ARBA00022771"/>
    </source>
</evidence>
<feature type="domain" description="C2H2-type" evidence="14">
    <location>
        <begin position="507"/>
        <end position="534"/>
    </location>
</feature>
<feature type="domain" description="C2H2-type" evidence="14">
    <location>
        <begin position="777"/>
        <end position="805"/>
    </location>
</feature>
<accession>U3BFS1</accession>
<dbReference type="InterPro" id="IPR036236">
    <property type="entry name" value="Znf_C2H2_sf"/>
</dbReference>
<evidence type="ECO:0000256" key="4">
    <source>
        <dbReference type="ARBA" id="ARBA00022737"/>
    </source>
</evidence>
<dbReference type="GO" id="GO:0000981">
    <property type="term" value="F:DNA-binding transcription factor activity, RNA polymerase II-specific"/>
    <property type="evidence" value="ECO:0007669"/>
    <property type="project" value="TreeGrafter"/>
</dbReference>
<sequence length="829" mass="91688">MQNSLSVPPKDEGESNIPSGTTQNKKGLQNKSQFRTIAPKIVPKVLTSRMVLCHSPSLSDRVNLGSSFDSKPLGMSPQNYALMQVAGQEGTFSLVALPHVASAQPIEKPRISLPENVKLPIPRYQPPRNSKGSRKKPILIFPKSGSSKAPAQSQLCPQMSPSPPHHPELLCKPSPFEEVPSLEQAPASIGTAALTSGSDHGDLRPPVANTHGSPNPPATPASSTPEEPAKQDLTNLSGKVYFVSKKTSTKPSAVASEKLKQQVDLAETMTGLSATILGNAVQFISSVPRGKLPIPPYSRMKTAEVYETKSDTNITGYCLPGPKADCDKIPSATEGFNTAAKVASKMPIPQVSQESPCESAFCPPTKFDLSHNTKLNSGAAKRKGRKRKVADEILAFPGRRRKCIINKCRDGKERVKTDPQECRDQKPGAMKKYRSIMPKPIMATSTLAPLPSPTTLQSQMFGGLGQDVLLNNSLTPKYLGYKQDNSPSPKPSSVFRNGFSGVKKPWHRCHVCNHHFQFKQHLRDHMNTHTNRRPYSCRICRKSYVHPGSLSTHMKLHHGENRLKKLMCCEFCAKVFGHIRVYFGHLKEVHRVVISTEPATSELQPGDVPKNRDLSVRGAEGSLERENKSNLEEDFLLNQADEVKLQIKCGRCQITAQSFAEIKFHLLYVHGEEIQGRLQEGTLPGSNGTQEELLQHASPSWKRHPERGKPEKPHSSQEESHACPRLKRQLHLYHQNGMEMLMEKEGSQSGTNKPRETRQGPECPGLHRVLLWSHSGFNCLLCAEVLGQKEDLLLHWEHQHNCEDPSKLWAIFNTVSNQGVIELSSEAEK</sequence>
<proteinExistence type="evidence at transcript level"/>
<keyword evidence="7" id="KW-0805">Transcription regulation</keyword>
<evidence type="ECO:0000256" key="11">
    <source>
        <dbReference type="ARBA" id="ARBA00067846"/>
    </source>
</evidence>
<reference evidence="15" key="1">
    <citation type="journal article" date="2014" name="Gigascience">
        <title>De novo assembly of the common marmoset transcriptome from NextGen mRNA sequences.</title>
        <authorList>
            <person name="Maudhoo M.D."/>
            <person name="Ren D."/>
            <person name="Gradnigo J.S."/>
            <person name="Gibbs R.M."/>
            <person name="Lubker A.C."/>
            <person name="Moriyama E.N."/>
            <person name="French J.A."/>
            <person name="Norgren R.B.Jr."/>
        </authorList>
    </citation>
    <scope>NUCLEOTIDE SEQUENCE</scope>
    <source>
        <tissue evidence="15">Bladder</tissue>
    </source>
</reference>
<feature type="region of interest" description="Disordered" evidence="13">
    <location>
        <begin position="117"/>
        <end position="174"/>
    </location>
</feature>
<evidence type="ECO:0000256" key="13">
    <source>
        <dbReference type="SAM" id="MobiDB-lite"/>
    </source>
</evidence>
<evidence type="ECO:0000256" key="7">
    <source>
        <dbReference type="ARBA" id="ARBA00023015"/>
    </source>
</evidence>
<dbReference type="PROSITE" id="PS50157">
    <property type="entry name" value="ZINC_FINGER_C2H2_2"/>
    <property type="match status" value="3"/>
</dbReference>
<dbReference type="GO" id="GO:0008270">
    <property type="term" value="F:zinc ion binding"/>
    <property type="evidence" value="ECO:0007669"/>
    <property type="project" value="UniProtKB-KW"/>
</dbReference>
<dbReference type="PANTHER" id="PTHR24408:SF23">
    <property type="entry name" value="ZINC FINGER PROTEIN 438"/>
    <property type="match status" value="1"/>
</dbReference>
<feature type="compositionally biased region" description="Basic and acidic residues" evidence="13">
    <location>
        <begin position="707"/>
        <end position="722"/>
    </location>
</feature>
<keyword evidence="6" id="KW-0862">Zinc</keyword>
<keyword evidence="10" id="KW-0539">Nucleus</keyword>
<evidence type="ECO:0000256" key="2">
    <source>
        <dbReference type="ARBA" id="ARBA00022491"/>
    </source>
</evidence>
<feature type="domain" description="C2H2-type" evidence="14">
    <location>
        <begin position="535"/>
        <end position="562"/>
    </location>
</feature>
<keyword evidence="8" id="KW-0238">DNA-binding</keyword>
<gene>
    <name evidence="15" type="primary">ZNF438</name>
</gene>
<evidence type="ECO:0000256" key="12">
    <source>
        <dbReference type="PROSITE-ProRule" id="PRU00042"/>
    </source>
</evidence>
<organism evidence="15">
    <name type="scientific">Callithrix jacchus</name>
    <name type="common">White-tufted-ear marmoset</name>
    <name type="synonym">Simia Jacchus</name>
    <dbReference type="NCBI Taxonomy" id="9483"/>
    <lineage>
        <taxon>Eukaryota</taxon>
        <taxon>Metazoa</taxon>
        <taxon>Chordata</taxon>
        <taxon>Craniata</taxon>
        <taxon>Vertebrata</taxon>
        <taxon>Euteleostomi</taxon>
        <taxon>Mammalia</taxon>
        <taxon>Eutheria</taxon>
        <taxon>Euarchontoglires</taxon>
        <taxon>Primates</taxon>
        <taxon>Haplorrhini</taxon>
        <taxon>Platyrrhini</taxon>
        <taxon>Cebidae</taxon>
        <taxon>Callitrichinae</taxon>
        <taxon>Callithrix</taxon>
        <taxon>Callithrix</taxon>
    </lineage>
</organism>
<keyword evidence="5 12" id="KW-0863">Zinc-finger</keyword>
<keyword evidence="2" id="KW-0678">Repressor</keyword>
<dbReference type="PROSITE" id="PS00028">
    <property type="entry name" value="ZINC_FINGER_C2H2_1"/>
    <property type="match status" value="4"/>
</dbReference>
<dbReference type="FunFam" id="3.30.160.60:FF:003312">
    <property type="entry name" value="Zinc finger protein 438"/>
    <property type="match status" value="1"/>
</dbReference>
<dbReference type="Gene3D" id="3.30.160.60">
    <property type="entry name" value="Classic Zinc Finger"/>
    <property type="match status" value="2"/>
</dbReference>
<feature type="region of interest" description="Disordered" evidence="13">
    <location>
        <begin position="192"/>
        <end position="235"/>
    </location>
</feature>
<feature type="region of interest" description="Disordered" evidence="13">
    <location>
        <begin position="679"/>
        <end position="723"/>
    </location>
</feature>
<feature type="region of interest" description="Disordered" evidence="13">
    <location>
        <begin position="1"/>
        <end position="32"/>
    </location>
</feature>
<name>U3BFS1_CALJA</name>
<keyword evidence="9" id="KW-0804">Transcription</keyword>
<evidence type="ECO:0000259" key="14">
    <source>
        <dbReference type="PROSITE" id="PS50157"/>
    </source>
</evidence>
<dbReference type="SUPFAM" id="SSF57667">
    <property type="entry name" value="beta-beta-alpha zinc fingers"/>
    <property type="match status" value="1"/>
</dbReference>
<feature type="region of interest" description="Disordered" evidence="13">
    <location>
        <begin position="599"/>
        <end position="627"/>
    </location>
</feature>
<evidence type="ECO:0000256" key="10">
    <source>
        <dbReference type="ARBA" id="ARBA00023242"/>
    </source>
</evidence>
<dbReference type="SMART" id="SM00355">
    <property type="entry name" value="ZnF_C2H2"/>
    <property type="match status" value="5"/>
</dbReference>
<evidence type="ECO:0000256" key="1">
    <source>
        <dbReference type="ARBA" id="ARBA00004123"/>
    </source>
</evidence>
<evidence type="ECO:0000256" key="3">
    <source>
        <dbReference type="ARBA" id="ARBA00022723"/>
    </source>
</evidence>
<keyword evidence="4" id="KW-0677">Repeat</keyword>
<protein>
    <recommendedName>
        <fullName evidence="11">Zinc finger protein 438</fullName>
    </recommendedName>
</protein>
<feature type="compositionally biased region" description="Polar residues" evidence="13">
    <location>
        <begin position="16"/>
        <end position="32"/>
    </location>
</feature>
<evidence type="ECO:0000256" key="8">
    <source>
        <dbReference type="ARBA" id="ARBA00023125"/>
    </source>
</evidence>
<dbReference type="AlphaFoldDB" id="U3BFS1"/>
<evidence type="ECO:0000256" key="9">
    <source>
        <dbReference type="ARBA" id="ARBA00023163"/>
    </source>
</evidence>
<dbReference type="FunFam" id="3.30.160.60:FF:000946">
    <property type="entry name" value="Zinc finger protein 438"/>
    <property type="match status" value="1"/>
</dbReference>
<comment type="subcellular location">
    <subcellularLocation>
        <location evidence="1">Nucleus</location>
    </subcellularLocation>
</comment>
<dbReference type="PANTHER" id="PTHR24408">
    <property type="entry name" value="ZINC FINGER PROTEIN"/>
    <property type="match status" value="1"/>
</dbReference>
<feature type="compositionally biased region" description="Polar residues" evidence="13">
    <location>
        <begin position="144"/>
        <end position="159"/>
    </location>
</feature>
<dbReference type="GO" id="GO:0005634">
    <property type="term" value="C:nucleus"/>
    <property type="evidence" value="ECO:0007669"/>
    <property type="project" value="UniProtKB-SubCell"/>
</dbReference>
<dbReference type="GO" id="GO:0043565">
    <property type="term" value="F:sequence-specific DNA binding"/>
    <property type="evidence" value="ECO:0007669"/>
    <property type="project" value="TreeGrafter"/>
</dbReference>
<dbReference type="EMBL" id="GAMT01006744">
    <property type="protein sequence ID" value="JAB05117.1"/>
    <property type="molecule type" value="mRNA"/>
</dbReference>
<evidence type="ECO:0000256" key="6">
    <source>
        <dbReference type="ARBA" id="ARBA00022833"/>
    </source>
</evidence>